<reference evidence="3" key="2">
    <citation type="journal article" date="2020" name="Microorganisms">
        <title>Osmotic Adaptation and Compatible Solute Biosynthesis of Phototrophic Bacteria as Revealed from Genome Analyses.</title>
        <authorList>
            <person name="Imhoff J.F."/>
            <person name="Rahn T."/>
            <person name="Kunzel S."/>
            <person name="Keller A."/>
            <person name="Neulinger S.C."/>
        </authorList>
    </citation>
    <scope>NUCLEOTIDE SEQUENCE</scope>
    <source>
        <strain evidence="3">DSM 4395</strain>
    </source>
</reference>
<dbReference type="InterPro" id="IPR002716">
    <property type="entry name" value="PIN_dom"/>
</dbReference>
<evidence type="ECO:0000313" key="4">
    <source>
        <dbReference type="Proteomes" id="UP001296967"/>
    </source>
</evidence>
<evidence type="ECO:0000259" key="2">
    <source>
        <dbReference type="Pfam" id="PF26343"/>
    </source>
</evidence>
<sequence length="190" mass="21903">MSSHFTVVYDACVLYPAPLRDFLMRLALTDLFRARWSDMIHDEWTRNVLAQRPDLKPENLKRTRTLMNAHVRDCLVTDFDHLIASVELPDEDDRHVVAAAIHSGASLIVTFNLKDFPLEELRRYHLAAQHPDDFIVDLLDLHPGRVCEAAAKHRRSLKNPPKTADEYLDTLRTQGLTQTVGLLWEWKVAI</sequence>
<organism evidence="3 4">
    <name type="scientific">Halochromatium salexigens</name>
    <name type="common">Chromatium salexigens</name>
    <dbReference type="NCBI Taxonomy" id="49447"/>
    <lineage>
        <taxon>Bacteria</taxon>
        <taxon>Pseudomonadati</taxon>
        <taxon>Pseudomonadota</taxon>
        <taxon>Gammaproteobacteria</taxon>
        <taxon>Chromatiales</taxon>
        <taxon>Chromatiaceae</taxon>
        <taxon>Halochromatium</taxon>
    </lineage>
</organism>
<reference evidence="3" key="1">
    <citation type="submission" date="2017-05" db="EMBL/GenBank/DDBJ databases">
        <authorList>
            <person name="Imhoff J.F."/>
            <person name="Rahn T."/>
            <person name="Kuenzel S."/>
            <person name="Neulinger S.C."/>
        </authorList>
    </citation>
    <scope>NUCLEOTIDE SEQUENCE</scope>
    <source>
        <strain evidence="3">DSM 4395</strain>
    </source>
</reference>
<accession>A0AAJ0UGL5</accession>
<dbReference type="Proteomes" id="UP001296967">
    <property type="component" value="Unassembled WGS sequence"/>
</dbReference>
<feature type="domain" description="PIN" evidence="1">
    <location>
        <begin position="7"/>
        <end position="113"/>
    </location>
</feature>
<dbReference type="InterPro" id="IPR029060">
    <property type="entry name" value="PIN-like_dom_sf"/>
</dbReference>
<dbReference type="RefSeq" id="WP_201245916.1">
    <property type="nucleotide sequence ID" value="NZ_NHSF01000059.1"/>
</dbReference>
<name>A0AAJ0UGL5_HALSE</name>
<dbReference type="InterPro" id="IPR058652">
    <property type="entry name" value="VapC50_C"/>
</dbReference>
<evidence type="ECO:0000259" key="1">
    <source>
        <dbReference type="Pfam" id="PF13470"/>
    </source>
</evidence>
<keyword evidence="4" id="KW-1185">Reference proteome</keyword>
<dbReference type="EMBL" id="NHSF01000059">
    <property type="protein sequence ID" value="MBK5931104.1"/>
    <property type="molecule type" value="Genomic_DNA"/>
</dbReference>
<evidence type="ECO:0000313" key="3">
    <source>
        <dbReference type="EMBL" id="MBK5931104.1"/>
    </source>
</evidence>
<dbReference type="Pfam" id="PF13470">
    <property type="entry name" value="PIN_3"/>
    <property type="match status" value="1"/>
</dbReference>
<protein>
    <submittedName>
        <fullName evidence="3">PIN domain-containing protein</fullName>
    </submittedName>
</protein>
<feature type="domain" description="VapC50 C-terminal" evidence="2">
    <location>
        <begin position="131"/>
        <end position="183"/>
    </location>
</feature>
<proteinExistence type="predicted"/>
<dbReference type="AlphaFoldDB" id="A0AAJ0UGL5"/>
<dbReference type="SUPFAM" id="SSF88723">
    <property type="entry name" value="PIN domain-like"/>
    <property type="match status" value="1"/>
</dbReference>
<comment type="caution">
    <text evidence="3">The sequence shown here is derived from an EMBL/GenBank/DDBJ whole genome shotgun (WGS) entry which is preliminary data.</text>
</comment>
<dbReference type="Pfam" id="PF26343">
    <property type="entry name" value="VapC50_C"/>
    <property type="match status" value="1"/>
</dbReference>
<gene>
    <name evidence="3" type="ORF">CCR82_11365</name>
</gene>